<dbReference type="PANTHER" id="PTHR31374:SF32">
    <property type="entry name" value="SAUR FAMILY PROTEIN"/>
    <property type="match status" value="1"/>
</dbReference>
<accession>A0ABP0W7X6</accession>
<gene>
    <name evidence="3" type="ORF">CSSPJE1EN1_LOCUS8025</name>
</gene>
<dbReference type="EMBL" id="OZ020110">
    <property type="protein sequence ID" value="CAK9262547.1"/>
    <property type="molecule type" value="Genomic_DNA"/>
</dbReference>
<evidence type="ECO:0000256" key="1">
    <source>
        <dbReference type="ARBA" id="ARBA00006974"/>
    </source>
</evidence>
<comment type="similarity">
    <text evidence="1">Belongs to the ARG7 family.</text>
</comment>
<keyword evidence="4" id="KW-1185">Reference proteome</keyword>
<dbReference type="InterPro" id="IPR003676">
    <property type="entry name" value="SAUR_fam"/>
</dbReference>
<organism evidence="3 4">
    <name type="scientific">Sphagnum jensenii</name>
    <dbReference type="NCBI Taxonomy" id="128206"/>
    <lineage>
        <taxon>Eukaryota</taxon>
        <taxon>Viridiplantae</taxon>
        <taxon>Streptophyta</taxon>
        <taxon>Embryophyta</taxon>
        <taxon>Bryophyta</taxon>
        <taxon>Sphagnophytina</taxon>
        <taxon>Sphagnopsida</taxon>
        <taxon>Sphagnales</taxon>
        <taxon>Sphagnaceae</taxon>
        <taxon>Sphagnum</taxon>
    </lineage>
</organism>
<proteinExistence type="inferred from homology"/>
<reference evidence="3" key="1">
    <citation type="submission" date="2024-02" db="EMBL/GenBank/DDBJ databases">
        <authorList>
            <consortium name="ELIXIR-Norway"/>
            <consortium name="Elixir Norway"/>
        </authorList>
    </citation>
    <scope>NUCLEOTIDE SEQUENCE</scope>
</reference>
<name>A0ABP0W7X6_9BRYO</name>
<evidence type="ECO:0000313" key="3">
    <source>
        <dbReference type="EMBL" id="CAK9262547.1"/>
    </source>
</evidence>
<dbReference type="Pfam" id="PF02519">
    <property type="entry name" value="Auxin_inducible"/>
    <property type="match status" value="1"/>
</dbReference>
<feature type="compositionally biased region" description="Low complexity" evidence="2">
    <location>
        <begin position="45"/>
        <end position="80"/>
    </location>
</feature>
<evidence type="ECO:0008006" key="5">
    <source>
        <dbReference type="Google" id="ProtNLM"/>
    </source>
</evidence>
<dbReference type="PANTHER" id="PTHR31374">
    <property type="entry name" value="AUXIN-INDUCED PROTEIN-LIKE-RELATED"/>
    <property type="match status" value="1"/>
</dbReference>
<dbReference type="Proteomes" id="UP001497444">
    <property type="component" value="Chromosome 15"/>
</dbReference>
<feature type="region of interest" description="Disordered" evidence="2">
    <location>
        <begin position="25"/>
        <end position="80"/>
    </location>
</feature>
<sequence>MSPSTKKLVSLVKKCLKLLLDPSTAAGAPAAIPHHEEEEDDEFRSTLSSSSRSSSYSCFRRRSSSSSLFDVGSSSPAASSSTRTVASWDYYTDSPKLRSWRNSYDSHDSSWTNVVVEEEEEEEEEAASDSCCPWDVPHGCLAVYVGGEQRRFVIQTEFLHHTLFRTLLAKSEEEFGFDNPGGLRIACEPDVFQRLLCRLEQGTAAGTHGSSPASLIN</sequence>
<evidence type="ECO:0000256" key="2">
    <source>
        <dbReference type="SAM" id="MobiDB-lite"/>
    </source>
</evidence>
<protein>
    <recommendedName>
        <fullName evidence="5">Small auxin up regulated protein</fullName>
    </recommendedName>
</protein>
<evidence type="ECO:0000313" key="4">
    <source>
        <dbReference type="Proteomes" id="UP001497444"/>
    </source>
</evidence>